<dbReference type="GO" id="GO:0006865">
    <property type="term" value="P:amino acid transport"/>
    <property type="evidence" value="ECO:0007669"/>
    <property type="project" value="UniProtKB-KW"/>
</dbReference>
<keyword evidence="11" id="KW-1185">Reference proteome</keyword>
<keyword evidence="4 8" id="KW-0812">Transmembrane</keyword>
<dbReference type="EMBL" id="FNFF01000001">
    <property type="protein sequence ID" value="SDJ58678.1"/>
    <property type="molecule type" value="Genomic_DNA"/>
</dbReference>
<dbReference type="OrthoDB" id="92598at2"/>
<evidence type="ECO:0000256" key="2">
    <source>
        <dbReference type="ARBA" id="ARBA00022448"/>
    </source>
</evidence>
<name>A0A1G8UXZ7_9ACTN</name>
<sequence length="315" mass="33749">MKAPAPALAAPQAQAVPDEDLHTVPVRHWGRWATAAVVLVLGAGTLWSLAKNPNLDWATVGEYLFHETVFSGLVTTLWLTAAAMVIGLVGGTAVAVMRLSSNPVLSLLAGLFIWFFRSTPILVQIIFWGFLGALYQELAIGIPFTDVTFFAAPTSELITPTIAALLALGLNEVAYAAEIIRGGIQSIDPGQAEAAHSLGMRPGLTLRRVVLPQAMRVIVPPMGNETVTMLKTTALVSVIAGHDLMSNIQDVYAQNYKVIPLLVVAALWYLLLVSLLSIPQGWLERRYGRGTSSASASPLRRLLAVRPRTRKGAGA</sequence>
<keyword evidence="2 8" id="KW-0813">Transport</keyword>
<evidence type="ECO:0000256" key="1">
    <source>
        <dbReference type="ARBA" id="ARBA00004651"/>
    </source>
</evidence>
<feature type="domain" description="ABC transmembrane type-1" evidence="9">
    <location>
        <begin position="73"/>
        <end position="280"/>
    </location>
</feature>
<dbReference type="InterPro" id="IPR035906">
    <property type="entry name" value="MetI-like_sf"/>
</dbReference>
<evidence type="ECO:0000256" key="3">
    <source>
        <dbReference type="ARBA" id="ARBA00022475"/>
    </source>
</evidence>
<feature type="transmembrane region" description="Helical" evidence="8">
    <location>
        <begin position="31"/>
        <end position="50"/>
    </location>
</feature>
<evidence type="ECO:0000256" key="7">
    <source>
        <dbReference type="ARBA" id="ARBA00023136"/>
    </source>
</evidence>
<dbReference type="STRING" id="417292.SAMN05421806_1011133"/>
<reference evidence="10 11" key="1">
    <citation type="submission" date="2016-10" db="EMBL/GenBank/DDBJ databases">
        <authorList>
            <person name="de Groot N.N."/>
        </authorList>
    </citation>
    <scope>NUCLEOTIDE SEQUENCE [LARGE SCALE GENOMIC DNA]</scope>
    <source>
        <strain evidence="10 11">CGMCC 4.5727</strain>
    </source>
</reference>
<evidence type="ECO:0000256" key="5">
    <source>
        <dbReference type="ARBA" id="ARBA00022970"/>
    </source>
</evidence>
<gene>
    <name evidence="10" type="ORF">SAMN05421806_1011133</name>
</gene>
<evidence type="ECO:0000259" key="9">
    <source>
        <dbReference type="PROSITE" id="PS50928"/>
    </source>
</evidence>
<comment type="subcellular location">
    <subcellularLocation>
        <location evidence="1 8">Cell membrane</location>
        <topology evidence="1 8">Multi-pass membrane protein</topology>
    </subcellularLocation>
</comment>
<dbReference type="CDD" id="cd06261">
    <property type="entry name" value="TM_PBP2"/>
    <property type="match status" value="1"/>
</dbReference>
<protein>
    <submittedName>
        <fullName evidence="10">Polar amino acid transport system permease protein</fullName>
    </submittedName>
</protein>
<accession>A0A1G8UXZ7</accession>
<keyword evidence="5" id="KW-0029">Amino-acid transport</keyword>
<feature type="transmembrane region" description="Helical" evidence="8">
    <location>
        <begin position="258"/>
        <end position="278"/>
    </location>
</feature>
<dbReference type="Proteomes" id="UP000199155">
    <property type="component" value="Unassembled WGS sequence"/>
</dbReference>
<dbReference type="GO" id="GO:0043190">
    <property type="term" value="C:ATP-binding cassette (ABC) transporter complex"/>
    <property type="evidence" value="ECO:0007669"/>
    <property type="project" value="InterPro"/>
</dbReference>
<evidence type="ECO:0000256" key="6">
    <source>
        <dbReference type="ARBA" id="ARBA00022989"/>
    </source>
</evidence>
<dbReference type="SUPFAM" id="SSF161098">
    <property type="entry name" value="MetI-like"/>
    <property type="match status" value="1"/>
</dbReference>
<dbReference type="InterPro" id="IPR010065">
    <property type="entry name" value="AA_ABC_transptr_permease_3TM"/>
</dbReference>
<proteinExistence type="inferred from homology"/>
<keyword evidence="3" id="KW-1003">Cell membrane</keyword>
<feature type="transmembrane region" description="Helical" evidence="8">
    <location>
        <begin position="147"/>
        <end position="168"/>
    </location>
</feature>
<evidence type="ECO:0000313" key="11">
    <source>
        <dbReference type="Proteomes" id="UP000199155"/>
    </source>
</evidence>
<evidence type="ECO:0000313" key="10">
    <source>
        <dbReference type="EMBL" id="SDJ58678.1"/>
    </source>
</evidence>
<evidence type="ECO:0000256" key="8">
    <source>
        <dbReference type="RuleBase" id="RU363032"/>
    </source>
</evidence>
<dbReference type="InterPro" id="IPR000515">
    <property type="entry name" value="MetI-like"/>
</dbReference>
<feature type="transmembrane region" description="Helical" evidence="8">
    <location>
        <begin position="70"/>
        <end position="99"/>
    </location>
</feature>
<keyword evidence="6 8" id="KW-1133">Transmembrane helix</keyword>
<dbReference type="PANTHER" id="PTHR30614:SF0">
    <property type="entry name" value="L-CYSTINE TRANSPORT SYSTEM PERMEASE PROTEIN TCYL"/>
    <property type="match status" value="1"/>
</dbReference>
<comment type="similarity">
    <text evidence="8">Belongs to the binding-protein-dependent transport system permease family.</text>
</comment>
<evidence type="ECO:0000256" key="4">
    <source>
        <dbReference type="ARBA" id="ARBA00022692"/>
    </source>
</evidence>
<dbReference type="FunFam" id="1.10.3720.10:FF:000006">
    <property type="entry name" value="Glutamate/aspartate ABC transporter, permease protein GltK"/>
    <property type="match status" value="1"/>
</dbReference>
<dbReference type="Pfam" id="PF00528">
    <property type="entry name" value="BPD_transp_1"/>
    <property type="match status" value="1"/>
</dbReference>
<feature type="transmembrane region" description="Helical" evidence="8">
    <location>
        <begin position="111"/>
        <end position="135"/>
    </location>
</feature>
<dbReference type="GO" id="GO:0022857">
    <property type="term" value="F:transmembrane transporter activity"/>
    <property type="evidence" value="ECO:0007669"/>
    <property type="project" value="InterPro"/>
</dbReference>
<dbReference type="InterPro" id="IPR043429">
    <property type="entry name" value="ArtM/GltK/GlnP/TcyL/YhdX-like"/>
</dbReference>
<dbReference type="NCBIfam" id="TIGR01726">
    <property type="entry name" value="HEQRo_perm_3TM"/>
    <property type="match status" value="1"/>
</dbReference>
<dbReference type="AlphaFoldDB" id="A0A1G8UXZ7"/>
<keyword evidence="7 8" id="KW-0472">Membrane</keyword>
<dbReference type="Gene3D" id="1.10.3720.10">
    <property type="entry name" value="MetI-like"/>
    <property type="match status" value="1"/>
</dbReference>
<dbReference type="RefSeq" id="WP_093607484.1">
    <property type="nucleotide sequence ID" value="NZ_FNFF01000001.1"/>
</dbReference>
<dbReference type="PROSITE" id="PS50928">
    <property type="entry name" value="ABC_TM1"/>
    <property type="match status" value="1"/>
</dbReference>
<dbReference type="PANTHER" id="PTHR30614">
    <property type="entry name" value="MEMBRANE COMPONENT OF AMINO ACID ABC TRANSPORTER"/>
    <property type="match status" value="1"/>
</dbReference>
<organism evidence="10 11">
    <name type="scientific">Streptomyces indicus</name>
    <dbReference type="NCBI Taxonomy" id="417292"/>
    <lineage>
        <taxon>Bacteria</taxon>
        <taxon>Bacillati</taxon>
        <taxon>Actinomycetota</taxon>
        <taxon>Actinomycetes</taxon>
        <taxon>Kitasatosporales</taxon>
        <taxon>Streptomycetaceae</taxon>
        <taxon>Streptomyces</taxon>
    </lineage>
</organism>